<name>A0A8H7UNY9_9FUNG</name>
<evidence type="ECO:0000313" key="4">
    <source>
        <dbReference type="Proteomes" id="UP000650833"/>
    </source>
</evidence>
<dbReference type="GO" id="GO:0030289">
    <property type="term" value="C:protein phosphatase 4 complex"/>
    <property type="evidence" value="ECO:0007669"/>
    <property type="project" value="InterPro"/>
</dbReference>
<proteinExistence type="inferred from homology"/>
<dbReference type="Pfam" id="PF09184">
    <property type="entry name" value="PPP4R2"/>
    <property type="match status" value="1"/>
</dbReference>
<dbReference type="InterPro" id="IPR015267">
    <property type="entry name" value="PPP4R2"/>
</dbReference>
<comment type="similarity">
    <text evidence="1">Belongs to the PPP4R2 family.</text>
</comment>
<comment type="caution">
    <text evidence="3">The sequence shown here is derived from an EMBL/GenBank/DDBJ whole genome shotgun (WGS) entry which is preliminary data.</text>
</comment>
<dbReference type="Proteomes" id="UP000650833">
    <property type="component" value="Unassembled WGS sequence"/>
</dbReference>
<dbReference type="GO" id="GO:0005737">
    <property type="term" value="C:cytoplasm"/>
    <property type="evidence" value="ECO:0007669"/>
    <property type="project" value="TreeGrafter"/>
</dbReference>
<reference evidence="3" key="1">
    <citation type="submission" date="2020-12" db="EMBL/GenBank/DDBJ databases">
        <title>Metabolic potential, ecology and presence of endohyphal bacteria is reflected in genomic diversity of Mucoromycotina.</title>
        <authorList>
            <person name="Muszewska A."/>
            <person name="Okrasinska A."/>
            <person name="Steczkiewicz K."/>
            <person name="Drgas O."/>
            <person name="Orlowska M."/>
            <person name="Perlinska-Lenart U."/>
            <person name="Aleksandrzak-Piekarczyk T."/>
            <person name="Szatraj K."/>
            <person name="Zielenkiewicz U."/>
            <person name="Pilsyk S."/>
            <person name="Malc E."/>
            <person name="Mieczkowski P."/>
            <person name="Kruszewska J.S."/>
            <person name="Biernat P."/>
            <person name="Pawlowska J."/>
        </authorList>
    </citation>
    <scope>NUCLEOTIDE SEQUENCE</scope>
    <source>
        <strain evidence="3">CBS 226.32</strain>
    </source>
</reference>
<feature type="non-terminal residue" evidence="3">
    <location>
        <position position="1"/>
    </location>
</feature>
<accession>A0A8H7UNY9</accession>
<evidence type="ECO:0000256" key="2">
    <source>
        <dbReference type="SAM" id="MobiDB-lite"/>
    </source>
</evidence>
<gene>
    <name evidence="3" type="ORF">INT46_003287</name>
</gene>
<dbReference type="AlphaFoldDB" id="A0A8H7UNY9"/>
<dbReference type="GO" id="GO:0005634">
    <property type="term" value="C:nucleus"/>
    <property type="evidence" value="ECO:0007669"/>
    <property type="project" value="TreeGrafter"/>
</dbReference>
<organism evidence="3 4">
    <name type="scientific">Mucor plumbeus</name>
    <dbReference type="NCBI Taxonomy" id="97098"/>
    <lineage>
        <taxon>Eukaryota</taxon>
        <taxon>Fungi</taxon>
        <taxon>Fungi incertae sedis</taxon>
        <taxon>Mucoromycota</taxon>
        <taxon>Mucoromycotina</taxon>
        <taxon>Mucoromycetes</taxon>
        <taxon>Mucorales</taxon>
        <taxon>Mucorineae</taxon>
        <taxon>Mucoraceae</taxon>
        <taxon>Mucor</taxon>
    </lineage>
</organism>
<keyword evidence="4" id="KW-1185">Reference proteome</keyword>
<sequence length="286" mass="33089">MSSSEILNGDDSLSSATVELDDTTELKNVKRPDLVEIKDSFDKLEINPILKTIAETNELVVTWQELQQILDTLIKKKQQSEIMEENITDENARKEAEDLALKIGHSINDHLNCPFTIQRLCELIIEPKKYYKMYIKYLRAVEKVLLVTSYWEDYAHSNKEDETMEESTTGERLLPSFNNCIELEPHNFAASEQIENDEEIKDGEVTDKIKEETKQEIKEQLKKEPIQVDDGVEKKIKKEEEKVEDEDLDMKNKNISEQEDTMNEKVEFSTAPNTPAAEKESEVNED</sequence>
<feature type="compositionally biased region" description="Basic and acidic residues" evidence="2">
    <location>
        <begin position="249"/>
        <end position="267"/>
    </location>
</feature>
<dbReference type="GO" id="GO:0019888">
    <property type="term" value="F:protein phosphatase regulator activity"/>
    <property type="evidence" value="ECO:0007669"/>
    <property type="project" value="InterPro"/>
</dbReference>
<dbReference type="EMBL" id="JAEPRC010000672">
    <property type="protein sequence ID" value="KAG2193116.1"/>
    <property type="molecule type" value="Genomic_DNA"/>
</dbReference>
<dbReference type="OrthoDB" id="341898at2759"/>
<dbReference type="PANTHER" id="PTHR16487:SF0">
    <property type="entry name" value="PROTEIN PHOSPHATASE 4 REGULATORY SUBUNIT 2-RELATED"/>
    <property type="match status" value="1"/>
</dbReference>
<evidence type="ECO:0000313" key="3">
    <source>
        <dbReference type="EMBL" id="KAG2193116.1"/>
    </source>
</evidence>
<protein>
    <submittedName>
        <fullName evidence="3">Uncharacterized protein</fullName>
    </submittedName>
</protein>
<feature type="region of interest" description="Disordered" evidence="2">
    <location>
        <begin position="238"/>
        <end position="286"/>
    </location>
</feature>
<dbReference type="PANTHER" id="PTHR16487">
    <property type="entry name" value="PPP4R2-RELATED PROTEIN"/>
    <property type="match status" value="1"/>
</dbReference>
<evidence type="ECO:0000256" key="1">
    <source>
        <dbReference type="ARBA" id="ARBA00009207"/>
    </source>
</evidence>
<feature type="compositionally biased region" description="Basic and acidic residues" evidence="2">
    <location>
        <begin position="277"/>
        <end position="286"/>
    </location>
</feature>